<evidence type="ECO:0000256" key="4">
    <source>
        <dbReference type="ARBA" id="ARBA00023136"/>
    </source>
</evidence>
<keyword evidence="8" id="KW-1185">Reference proteome</keyword>
<comment type="caution">
    <text evidence="7">The sequence shown here is derived from an EMBL/GenBank/DDBJ whole genome shotgun (WGS) entry which is preliminary data.</text>
</comment>
<keyword evidence="3 6" id="KW-1133">Transmembrane helix</keyword>
<evidence type="ECO:0000313" key="7">
    <source>
        <dbReference type="EMBL" id="KAK7936711.1"/>
    </source>
</evidence>
<comment type="subcellular location">
    <subcellularLocation>
        <location evidence="1">Membrane</location>
        <topology evidence="1">Single-pass membrane protein</topology>
    </subcellularLocation>
</comment>
<feature type="compositionally biased region" description="Low complexity" evidence="5">
    <location>
        <begin position="125"/>
        <end position="143"/>
    </location>
</feature>
<feature type="transmembrane region" description="Helical" evidence="6">
    <location>
        <begin position="154"/>
        <end position="177"/>
    </location>
</feature>
<proteinExistence type="predicted"/>
<dbReference type="Proteomes" id="UP001391051">
    <property type="component" value="Unassembled WGS sequence"/>
</dbReference>
<evidence type="ECO:0000256" key="3">
    <source>
        <dbReference type="ARBA" id="ARBA00022989"/>
    </source>
</evidence>
<feature type="compositionally biased region" description="Gly residues" evidence="5">
    <location>
        <begin position="451"/>
        <end position="465"/>
    </location>
</feature>
<accession>A0ABR1PRR4</accession>
<organism evidence="7 8">
    <name type="scientific">Apiospora aurea</name>
    <dbReference type="NCBI Taxonomy" id="335848"/>
    <lineage>
        <taxon>Eukaryota</taxon>
        <taxon>Fungi</taxon>
        <taxon>Dikarya</taxon>
        <taxon>Ascomycota</taxon>
        <taxon>Pezizomycotina</taxon>
        <taxon>Sordariomycetes</taxon>
        <taxon>Xylariomycetidae</taxon>
        <taxon>Amphisphaeriales</taxon>
        <taxon>Apiosporaceae</taxon>
        <taxon>Apiospora</taxon>
    </lineage>
</organism>
<evidence type="ECO:0000256" key="6">
    <source>
        <dbReference type="SAM" id="Phobius"/>
    </source>
</evidence>
<feature type="region of interest" description="Disordered" evidence="5">
    <location>
        <begin position="125"/>
        <end position="148"/>
    </location>
</feature>
<name>A0ABR1PRR4_9PEZI</name>
<gene>
    <name evidence="7" type="ORF">PG986_015149</name>
</gene>
<dbReference type="EMBL" id="JAQQWE010000011">
    <property type="protein sequence ID" value="KAK7936711.1"/>
    <property type="molecule type" value="Genomic_DNA"/>
</dbReference>
<sequence>MDRSVSFGITTVLLPGESASIVEEVMSIFVGNQFVSEQVLRTIGTLPPGENFFPSPVDGVTATTAETATGTGALRTGLATVSIAEITSAISEETMTTTAPTSTGAATADTSSSMTTSSAQLYFSTTPTSTPATTDASKATTSAVHESSGPDAGAIAGIAIGCVVAGVLLGFVAAWLLPRRKRRRWQPPQSASYYPVKDDTQEKLFQLYAKPDRELVAELRSLDRTVGRHVEEHCHAQPVQDDTSTNPEDLAQVLVKLGIDNSINEDDGTQQQSLSASRLSSLALDPSTRFQTLRHIIMRVAFGSTALRSGSSISMLPPFVAAFGRCLEESESEPEPGLQRGTSDDFSTALTKWRQLSVFLLRHANRTPTDQDRAPQAQQLAVELNRFLAPFVAVAEDRDDDESDTLARYEQENDLREALVECATLGYVLFSQPAEYSLVYSDGKKRVAMGEGGGSGNRGEDGGLSGTAESSGRGGAEVCFAADTYVPCGGGGCQ</sequence>
<protein>
    <submittedName>
        <fullName evidence="7">Uncharacterized protein</fullName>
    </submittedName>
</protein>
<keyword evidence="4 6" id="KW-0472">Membrane</keyword>
<evidence type="ECO:0000313" key="8">
    <source>
        <dbReference type="Proteomes" id="UP001391051"/>
    </source>
</evidence>
<keyword evidence="2 6" id="KW-0812">Transmembrane</keyword>
<dbReference type="RefSeq" id="XP_066692460.1">
    <property type="nucleotide sequence ID" value="XM_066851371.1"/>
</dbReference>
<feature type="region of interest" description="Disordered" evidence="5">
    <location>
        <begin position="451"/>
        <end position="474"/>
    </location>
</feature>
<evidence type="ECO:0000256" key="1">
    <source>
        <dbReference type="ARBA" id="ARBA00004167"/>
    </source>
</evidence>
<evidence type="ECO:0000256" key="5">
    <source>
        <dbReference type="SAM" id="MobiDB-lite"/>
    </source>
</evidence>
<reference evidence="7 8" key="1">
    <citation type="submission" date="2023-01" db="EMBL/GenBank/DDBJ databases">
        <title>Analysis of 21 Apiospora genomes using comparative genomics revels a genus with tremendous synthesis potential of carbohydrate active enzymes and secondary metabolites.</title>
        <authorList>
            <person name="Sorensen T."/>
        </authorList>
    </citation>
    <scope>NUCLEOTIDE SEQUENCE [LARGE SCALE GENOMIC DNA]</scope>
    <source>
        <strain evidence="7 8">CBS 24483</strain>
    </source>
</reference>
<dbReference type="GeneID" id="92084433"/>
<evidence type="ECO:0000256" key="2">
    <source>
        <dbReference type="ARBA" id="ARBA00022692"/>
    </source>
</evidence>
<dbReference type="InterPro" id="IPR051694">
    <property type="entry name" value="Immunoregulatory_rcpt-like"/>
</dbReference>
<dbReference type="PANTHER" id="PTHR15549">
    <property type="entry name" value="PAIRED IMMUNOGLOBULIN-LIKE TYPE 2 RECEPTOR"/>
    <property type="match status" value="1"/>
</dbReference>